<evidence type="ECO:0000256" key="6">
    <source>
        <dbReference type="PROSITE-ProRule" id="PRU00042"/>
    </source>
</evidence>
<evidence type="ECO:0000256" key="3">
    <source>
        <dbReference type="ARBA" id="ARBA00022771"/>
    </source>
</evidence>
<sequence length="755" mass="86648">MPDNFQNHGSNMKKNLEQMLVGHSRLDMNKIDSVVRVTSPSESGKNTEEQELPEGESSHTEMASGEELVNDGHVMSHVPESEQNGGKMQHEDDGLFYIDVNSEALNHEGVDNSEYETNFSVTKKSNGRFVCNVCQKEFSSHYAQKRHMMSHYDNRPNKCDICGKAFIGKQNLQVHYRIHTGEKPYRCKYCHKKFTQYGTMYRHTQLHLKGRLGGTSIQTNTSLKTELTGDGMDRKQTAKKKMNVVNDLREEGVSQYSKNVYPTVVDKKGYFQNNFDDNSDSNAAVIDLSMHEEKSHSHNEHNAGDVSKLNYDKSYNMGINKKDENFSEINQTVNTNMFDSNLTDKFVDRDSVISDDKNANVTNSTMSKEDNSVLQEEGYRNGVHGGQSYNNELHGADNSDPLSSEQTSREVVRCDICDVTFENPESLESHQNLHREGNLHMCLVCGKGFAMGYTLRRHMMIHSNQKPHVCDICGKSFIEKQHLQSHYRVHSSERPYECLYCDKRFPQYETLHDHLQTHKNNQEISQRPGETDHKNQEISSRQREMHHHIQRISPRHGEIIHKNQEISPRQGEMHQQRMSPRQGEIIHKNQEMLPRQGHSTDSVNFATNEDSIKITKETKLHSNCRNDTNVKYETGNMLIKQEVISEDDGIKNEGHESFNGENIIMASDDNYRMRMIDNNGKMHSNQDKSEKLSNPQMSSVNNIKQENLEVEYPSVLNYSAINPGKNIFSVERPKSEKYCDNGQTVGIPIIIRLYT</sequence>
<comment type="caution">
    <text evidence="9">The sequence shown here is derived from an EMBL/GenBank/DDBJ whole genome shotgun (WGS) entry which is preliminary data.</text>
</comment>
<evidence type="ECO:0000256" key="4">
    <source>
        <dbReference type="ARBA" id="ARBA00022833"/>
    </source>
</evidence>
<feature type="domain" description="C2H2-type" evidence="8">
    <location>
        <begin position="157"/>
        <end position="184"/>
    </location>
</feature>
<feature type="domain" description="C2H2-type" evidence="8">
    <location>
        <begin position="468"/>
        <end position="495"/>
    </location>
</feature>
<dbReference type="InterPro" id="IPR013087">
    <property type="entry name" value="Znf_C2H2_type"/>
</dbReference>
<evidence type="ECO:0000313" key="9">
    <source>
        <dbReference type="EMBL" id="KAJ8311667.1"/>
    </source>
</evidence>
<feature type="region of interest" description="Disordered" evidence="7">
    <location>
        <begin position="518"/>
        <end position="541"/>
    </location>
</feature>
<accession>A0ABQ9F720</accession>
<dbReference type="EMBL" id="JARBDR010000496">
    <property type="protein sequence ID" value="KAJ8311667.1"/>
    <property type="molecule type" value="Genomic_DNA"/>
</dbReference>
<dbReference type="PROSITE" id="PS50157">
    <property type="entry name" value="ZINC_FINGER_C2H2_2"/>
    <property type="match status" value="7"/>
</dbReference>
<feature type="region of interest" description="Disordered" evidence="7">
    <location>
        <begin position="36"/>
        <end position="63"/>
    </location>
</feature>
<keyword evidence="4" id="KW-0862">Zinc</keyword>
<keyword evidence="10" id="KW-1185">Reference proteome</keyword>
<dbReference type="Gene3D" id="3.30.160.60">
    <property type="entry name" value="Classic Zinc Finger"/>
    <property type="match status" value="6"/>
</dbReference>
<dbReference type="SUPFAM" id="SSF57667">
    <property type="entry name" value="beta-beta-alpha zinc fingers"/>
    <property type="match status" value="4"/>
</dbReference>
<dbReference type="InterPro" id="IPR050826">
    <property type="entry name" value="Krueppel_C2H2_ZnFinger"/>
</dbReference>
<dbReference type="PANTHER" id="PTHR24377">
    <property type="entry name" value="IP01015P-RELATED"/>
    <property type="match status" value="1"/>
</dbReference>
<feature type="region of interest" description="Disordered" evidence="7">
    <location>
        <begin position="382"/>
        <end position="407"/>
    </location>
</feature>
<protein>
    <recommendedName>
        <fullName evidence="8">C2H2-type domain-containing protein</fullName>
    </recommendedName>
</protein>
<organism evidence="9 10">
    <name type="scientific">Tegillarca granosa</name>
    <name type="common">Malaysian cockle</name>
    <name type="synonym">Anadara granosa</name>
    <dbReference type="NCBI Taxonomy" id="220873"/>
    <lineage>
        <taxon>Eukaryota</taxon>
        <taxon>Metazoa</taxon>
        <taxon>Spiralia</taxon>
        <taxon>Lophotrochozoa</taxon>
        <taxon>Mollusca</taxon>
        <taxon>Bivalvia</taxon>
        <taxon>Autobranchia</taxon>
        <taxon>Pteriomorphia</taxon>
        <taxon>Arcoida</taxon>
        <taxon>Arcoidea</taxon>
        <taxon>Arcidae</taxon>
        <taxon>Tegillarca</taxon>
    </lineage>
</organism>
<evidence type="ECO:0000256" key="1">
    <source>
        <dbReference type="ARBA" id="ARBA00022723"/>
    </source>
</evidence>
<keyword evidence="1" id="KW-0479">Metal-binding</keyword>
<evidence type="ECO:0000313" key="10">
    <source>
        <dbReference type="Proteomes" id="UP001217089"/>
    </source>
</evidence>
<evidence type="ECO:0000256" key="5">
    <source>
        <dbReference type="ARBA" id="ARBA00023242"/>
    </source>
</evidence>
<feature type="domain" description="C2H2-type" evidence="8">
    <location>
        <begin position="185"/>
        <end position="212"/>
    </location>
</feature>
<keyword evidence="5" id="KW-0539">Nucleus</keyword>
<evidence type="ECO:0000256" key="7">
    <source>
        <dbReference type="SAM" id="MobiDB-lite"/>
    </source>
</evidence>
<dbReference type="PROSITE" id="PS00028">
    <property type="entry name" value="ZINC_FINGER_C2H2_1"/>
    <property type="match status" value="7"/>
</dbReference>
<gene>
    <name evidence="9" type="ORF">KUTeg_011022</name>
</gene>
<dbReference type="InterPro" id="IPR036236">
    <property type="entry name" value="Znf_C2H2_sf"/>
</dbReference>
<feature type="compositionally biased region" description="Basic and acidic residues" evidence="7">
    <location>
        <begin position="529"/>
        <end position="541"/>
    </location>
</feature>
<dbReference type="Proteomes" id="UP001217089">
    <property type="component" value="Unassembled WGS sequence"/>
</dbReference>
<evidence type="ECO:0000256" key="2">
    <source>
        <dbReference type="ARBA" id="ARBA00022737"/>
    </source>
</evidence>
<name>A0ABQ9F720_TEGGR</name>
<evidence type="ECO:0000259" key="8">
    <source>
        <dbReference type="PROSITE" id="PS50157"/>
    </source>
</evidence>
<proteinExistence type="predicted"/>
<dbReference type="Pfam" id="PF00096">
    <property type="entry name" value="zf-C2H2"/>
    <property type="match status" value="6"/>
</dbReference>
<feature type="domain" description="C2H2-type" evidence="8">
    <location>
        <begin position="412"/>
        <end position="434"/>
    </location>
</feature>
<keyword evidence="2" id="KW-0677">Repeat</keyword>
<feature type="domain" description="C2H2-type" evidence="8">
    <location>
        <begin position="496"/>
        <end position="523"/>
    </location>
</feature>
<feature type="domain" description="C2H2-type" evidence="8">
    <location>
        <begin position="129"/>
        <end position="156"/>
    </location>
</feature>
<reference evidence="9 10" key="1">
    <citation type="submission" date="2022-12" db="EMBL/GenBank/DDBJ databases">
        <title>Chromosome-level genome of Tegillarca granosa.</title>
        <authorList>
            <person name="Kim J."/>
        </authorList>
    </citation>
    <scope>NUCLEOTIDE SEQUENCE [LARGE SCALE GENOMIC DNA]</scope>
    <source>
        <strain evidence="9">Teg-2019</strain>
        <tissue evidence="9">Adductor muscle</tissue>
    </source>
</reference>
<dbReference type="SMART" id="SM00355">
    <property type="entry name" value="ZnF_C2H2"/>
    <property type="match status" value="7"/>
</dbReference>
<keyword evidence="3 6" id="KW-0863">Zinc-finger</keyword>
<feature type="domain" description="C2H2-type" evidence="8">
    <location>
        <begin position="440"/>
        <end position="467"/>
    </location>
</feature>